<dbReference type="PROSITE" id="PS51257">
    <property type="entry name" value="PROKAR_LIPOPROTEIN"/>
    <property type="match status" value="1"/>
</dbReference>
<evidence type="ECO:0000313" key="2">
    <source>
        <dbReference type="Proteomes" id="UP000217790"/>
    </source>
</evidence>
<organism evidence="1 2">
    <name type="scientific">Armillaria gallica</name>
    <name type="common">Bulbous honey fungus</name>
    <name type="synonym">Armillaria bulbosa</name>
    <dbReference type="NCBI Taxonomy" id="47427"/>
    <lineage>
        <taxon>Eukaryota</taxon>
        <taxon>Fungi</taxon>
        <taxon>Dikarya</taxon>
        <taxon>Basidiomycota</taxon>
        <taxon>Agaricomycotina</taxon>
        <taxon>Agaricomycetes</taxon>
        <taxon>Agaricomycetidae</taxon>
        <taxon>Agaricales</taxon>
        <taxon>Marasmiineae</taxon>
        <taxon>Physalacriaceae</taxon>
        <taxon>Armillaria</taxon>
    </lineage>
</organism>
<reference evidence="2" key="1">
    <citation type="journal article" date="2017" name="Nat. Ecol. Evol.">
        <title>Genome expansion and lineage-specific genetic innovations in the forest pathogenic fungi Armillaria.</title>
        <authorList>
            <person name="Sipos G."/>
            <person name="Prasanna A.N."/>
            <person name="Walter M.C."/>
            <person name="O'Connor E."/>
            <person name="Balint B."/>
            <person name="Krizsan K."/>
            <person name="Kiss B."/>
            <person name="Hess J."/>
            <person name="Varga T."/>
            <person name="Slot J."/>
            <person name="Riley R."/>
            <person name="Boka B."/>
            <person name="Rigling D."/>
            <person name="Barry K."/>
            <person name="Lee J."/>
            <person name="Mihaltcheva S."/>
            <person name="LaButti K."/>
            <person name="Lipzen A."/>
            <person name="Waldron R."/>
            <person name="Moloney N.M."/>
            <person name="Sperisen C."/>
            <person name="Kredics L."/>
            <person name="Vagvoelgyi C."/>
            <person name="Patrignani A."/>
            <person name="Fitzpatrick D."/>
            <person name="Nagy I."/>
            <person name="Doyle S."/>
            <person name="Anderson J.B."/>
            <person name="Grigoriev I.V."/>
            <person name="Gueldener U."/>
            <person name="Muensterkoetter M."/>
            <person name="Nagy L.G."/>
        </authorList>
    </citation>
    <scope>NUCLEOTIDE SEQUENCE [LARGE SCALE GENOMIC DNA]</scope>
    <source>
        <strain evidence="2">Ar21-2</strain>
    </source>
</reference>
<protein>
    <submittedName>
        <fullName evidence="1">Uncharacterized protein</fullName>
    </submittedName>
</protein>
<sequence length="226" mass="25655">MRTEPDHASLASLEQHVFACILASCIMHIPTMKQLFTQLRFYRDLPSNVYSSTNDPTKEACTHFAKQRNFVGFRNCFPNIRKVSLRLTFRISVPVNVAQGEAGWPHRALLPYGLEFLTHDRSHDSIHDPLSSAMTIDSYPIWHRSGMHTTGAKRTCIIVFTSCFPTTSRTSGYGFLLNIYSYKGCSIRIMLYTVITNSVTWNASTTVTASTGACARRYRQCWLQLL</sequence>
<proteinExistence type="predicted"/>
<name>A0A2H3DU96_ARMGA</name>
<dbReference type="EMBL" id="KZ293648">
    <property type="protein sequence ID" value="PBK98785.1"/>
    <property type="molecule type" value="Genomic_DNA"/>
</dbReference>
<dbReference type="InParanoid" id="A0A2H3DU96"/>
<accession>A0A2H3DU96</accession>
<evidence type="ECO:0000313" key="1">
    <source>
        <dbReference type="EMBL" id="PBK98785.1"/>
    </source>
</evidence>
<dbReference type="AlphaFoldDB" id="A0A2H3DU96"/>
<dbReference type="Proteomes" id="UP000217790">
    <property type="component" value="Unassembled WGS sequence"/>
</dbReference>
<keyword evidence="2" id="KW-1185">Reference proteome</keyword>
<gene>
    <name evidence="1" type="ORF">ARMGADRAFT_589282</name>
</gene>
<dbReference type="OrthoDB" id="10629667at2759"/>